<sequence length="155" mass="17026">MHEQERDEQAREARSPDDVAAAEHREAEPSERASPERDGQPRRTRVGEPGTPGSSARTRREAPRERATVTAEPSTQVAESVAPSVPPAVAHAEQLVDTAILWAASLGTVVGRRLLKTLVRTKEELEDVLAEAEALRQAWQRGHQPTDRSRQSTDA</sequence>
<dbReference type="EMBL" id="CP001276">
    <property type="protein sequence ID" value="ACM07134.1"/>
    <property type="molecule type" value="Genomic_DNA"/>
</dbReference>
<dbReference type="Proteomes" id="UP000000447">
    <property type="component" value="Plasmid unnamed"/>
</dbReference>
<feature type="compositionally biased region" description="Basic and acidic residues" evidence="1">
    <location>
        <begin position="144"/>
        <end position="155"/>
    </location>
</feature>
<proteinExistence type="predicted"/>
<gene>
    <name evidence="2" type="ordered locus">trd_A0480</name>
</gene>
<dbReference type="AlphaFoldDB" id="B9L3W6"/>
<dbReference type="RefSeq" id="WP_012643121.1">
    <property type="nucleotide sequence ID" value="NC_011961.1"/>
</dbReference>
<dbReference type="HOGENOM" id="CLU_1694681_0_0_0"/>
<feature type="compositionally biased region" description="Basic and acidic residues" evidence="1">
    <location>
        <begin position="58"/>
        <end position="67"/>
    </location>
</feature>
<reference evidence="2 3" key="1">
    <citation type="journal article" date="2009" name="PLoS ONE">
        <title>Complete genome sequence of the aerobic CO-oxidizing thermophile Thermomicrobium roseum.</title>
        <authorList>
            <person name="Wu D."/>
            <person name="Raymond J."/>
            <person name="Wu M."/>
            <person name="Chatterji S."/>
            <person name="Ren Q."/>
            <person name="Graham J.E."/>
            <person name="Bryant D.A."/>
            <person name="Robb F."/>
            <person name="Colman A."/>
            <person name="Tallon L.J."/>
            <person name="Badger J.H."/>
            <person name="Madupu R."/>
            <person name="Ward N.L."/>
            <person name="Eisen J.A."/>
        </authorList>
    </citation>
    <scope>NUCLEOTIDE SEQUENCE [LARGE SCALE GENOMIC DNA]</scope>
    <source>
        <strain evidence="3">ATCC 27502 / DSM 5159 / P-2</strain>
        <plasmid evidence="2">unnamed</plasmid>
    </source>
</reference>
<protein>
    <submittedName>
        <fullName evidence="2">Uncharacterized protein</fullName>
    </submittedName>
</protein>
<keyword evidence="3" id="KW-1185">Reference proteome</keyword>
<name>B9L3W6_THERP</name>
<feature type="compositionally biased region" description="Basic and acidic residues" evidence="1">
    <location>
        <begin position="1"/>
        <end position="41"/>
    </location>
</feature>
<evidence type="ECO:0000313" key="2">
    <source>
        <dbReference type="EMBL" id="ACM07134.1"/>
    </source>
</evidence>
<geneLocation type="plasmid" evidence="3">
    <name>Tros</name>
</geneLocation>
<evidence type="ECO:0000256" key="1">
    <source>
        <dbReference type="SAM" id="MobiDB-lite"/>
    </source>
</evidence>
<accession>B9L3W6</accession>
<evidence type="ECO:0000313" key="3">
    <source>
        <dbReference type="Proteomes" id="UP000000447"/>
    </source>
</evidence>
<dbReference type="KEGG" id="tro:trd_A0480"/>
<keyword evidence="2" id="KW-0614">Plasmid</keyword>
<organism evidence="2 3">
    <name type="scientific">Thermomicrobium roseum (strain ATCC 27502 / DSM 5159 / P-2)</name>
    <dbReference type="NCBI Taxonomy" id="309801"/>
    <lineage>
        <taxon>Bacteria</taxon>
        <taxon>Pseudomonadati</taxon>
        <taxon>Thermomicrobiota</taxon>
        <taxon>Thermomicrobia</taxon>
        <taxon>Thermomicrobiales</taxon>
        <taxon>Thermomicrobiaceae</taxon>
        <taxon>Thermomicrobium</taxon>
    </lineage>
</organism>
<feature type="region of interest" description="Disordered" evidence="1">
    <location>
        <begin position="136"/>
        <end position="155"/>
    </location>
</feature>
<feature type="region of interest" description="Disordered" evidence="1">
    <location>
        <begin position="1"/>
        <end position="84"/>
    </location>
</feature>
<feature type="compositionally biased region" description="Low complexity" evidence="1">
    <location>
        <begin position="68"/>
        <end position="84"/>
    </location>
</feature>